<dbReference type="EMBL" id="JABXBU010002072">
    <property type="protein sequence ID" value="KAF8778016.1"/>
    <property type="molecule type" value="Genomic_DNA"/>
</dbReference>
<reference evidence="2" key="1">
    <citation type="journal article" date="2020" name="bioRxiv">
        <title>Chromosome-level reference genome of the European wasp spider Argiope bruennichi: a resource for studies on range expansion and evolutionary adaptation.</title>
        <authorList>
            <person name="Sheffer M.M."/>
            <person name="Hoppe A."/>
            <person name="Krehenwinkel H."/>
            <person name="Uhl G."/>
            <person name="Kuss A.W."/>
            <person name="Jensen L."/>
            <person name="Jensen C."/>
            <person name="Gillespie R.G."/>
            <person name="Hoff K.J."/>
            <person name="Prost S."/>
        </authorList>
    </citation>
    <scope>NUCLEOTIDE SEQUENCE</scope>
</reference>
<proteinExistence type="predicted"/>
<organism evidence="2 3">
    <name type="scientific">Argiope bruennichi</name>
    <name type="common">Wasp spider</name>
    <name type="synonym">Aranea bruennichi</name>
    <dbReference type="NCBI Taxonomy" id="94029"/>
    <lineage>
        <taxon>Eukaryota</taxon>
        <taxon>Metazoa</taxon>
        <taxon>Ecdysozoa</taxon>
        <taxon>Arthropoda</taxon>
        <taxon>Chelicerata</taxon>
        <taxon>Arachnida</taxon>
        <taxon>Araneae</taxon>
        <taxon>Araneomorphae</taxon>
        <taxon>Entelegynae</taxon>
        <taxon>Araneoidea</taxon>
        <taxon>Araneidae</taxon>
        <taxon>Argiope</taxon>
    </lineage>
</organism>
<comment type="caution">
    <text evidence="2">The sequence shown here is derived from an EMBL/GenBank/DDBJ whole genome shotgun (WGS) entry which is preliminary data.</text>
</comment>
<name>A0A8T0EUG9_ARGBR</name>
<dbReference type="Pfam" id="PF00650">
    <property type="entry name" value="CRAL_TRIO"/>
    <property type="match status" value="1"/>
</dbReference>
<reference evidence="2" key="2">
    <citation type="submission" date="2020-06" db="EMBL/GenBank/DDBJ databases">
        <authorList>
            <person name="Sheffer M."/>
        </authorList>
    </citation>
    <scope>NUCLEOTIDE SEQUENCE</scope>
</reference>
<sequence length="258" mass="28979">MTEARRSSALSAAIISEKRKISNKSAQPHCCPLQSPIMFLTAWIEGLTSHMVKKAQVELGETPEVRKKAVQELTKLLNAEPNLKPRLEEKFLIRYLRAKKYNVSKAYKSLICYYYFKSNYDGIFTNFKPSQLKHVLDMNCVSLLPLRNRDGASIGVLRLGNFDPSIASGEELIATCLLCAEIGTDNEATIVCGSICVLDMQGFTFKKMLHFSSFNLISLFVASLQDCVACRVKSLHVVNEPFYCTQVFKIAKNSCTRN</sequence>
<dbReference type="Gene3D" id="1.10.8.20">
    <property type="entry name" value="N-terminal domain of phosphatidylinositol transfer protein sec14p"/>
    <property type="match status" value="1"/>
</dbReference>
<accession>A0A8T0EUG9</accession>
<dbReference type="GO" id="GO:0016020">
    <property type="term" value="C:membrane"/>
    <property type="evidence" value="ECO:0007669"/>
    <property type="project" value="TreeGrafter"/>
</dbReference>
<dbReference type="InterPro" id="IPR001251">
    <property type="entry name" value="CRAL-TRIO_dom"/>
</dbReference>
<dbReference type="CDD" id="cd00170">
    <property type="entry name" value="SEC14"/>
    <property type="match status" value="1"/>
</dbReference>
<gene>
    <name evidence="2" type="ORF">HNY73_014791</name>
</gene>
<dbReference type="InterPro" id="IPR036865">
    <property type="entry name" value="CRAL-TRIO_dom_sf"/>
</dbReference>
<dbReference type="SUPFAM" id="SSF52087">
    <property type="entry name" value="CRAL/TRIO domain"/>
    <property type="match status" value="1"/>
</dbReference>
<protein>
    <submittedName>
        <fullName evidence="2">Alpha-tocopherol transfer protein-like</fullName>
    </submittedName>
</protein>
<dbReference type="InterPro" id="IPR011074">
    <property type="entry name" value="CRAL/TRIO_N_dom"/>
</dbReference>
<evidence type="ECO:0000313" key="3">
    <source>
        <dbReference type="Proteomes" id="UP000807504"/>
    </source>
</evidence>
<dbReference type="PANTHER" id="PTHR10174:SF130">
    <property type="entry name" value="ALPHA-TOCOPHEROL TRANSFER PROTEIN-LIKE"/>
    <property type="match status" value="1"/>
</dbReference>
<keyword evidence="3" id="KW-1185">Reference proteome</keyword>
<dbReference type="PANTHER" id="PTHR10174">
    <property type="entry name" value="ALPHA-TOCOPHEROL TRANSFER PROTEIN-RELATED"/>
    <property type="match status" value="1"/>
</dbReference>
<dbReference type="Gene3D" id="3.40.525.10">
    <property type="entry name" value="CRAL-TRIO lipid binding domain"/>
    <property type="match status" value="1"/>
</dbReference>
<evidence type="ECO:0000313" key="2">
    <source>
        <dbReference type="EMBL" id="KAF8778016.1"/>
    </source>
</evidence>
<dbReference type="Proteomes" id="UP000807504">
    <property type="component" value="Unassembled WGS sequence"/>
</dbReference>
<dbReference type="Pfam" id="PF03765">
    <property type="entry name" value="CRAL_TRIO_N"/>
    <property type="match status" value="1"/>
</dbReference>
<feature type="domain" description="CRAL/TRIO N-terminal" evidence="1">
    <location>
        <begin position="88"/>
        <end position="113"/>
    </location>
</feature>
<dbReference type="SMART" id="SM01100">
    <property type="entry name" value="CRAL_TRIO_N"/>
    <property type="match status" value="1"/>
</dbReference>
<dbReference type="GO" id="GO:1902936">
    <property type="term" value="F:phosphatidylinositol bisphosphate binding"/>
    <property type="evidence" value="ECO:0007669"/>
    <property type="project" value="TreeGrafter"/>
</dbReference>
<dbReference type="PRINTS" id="PR00180">
    <property type="entry name" value="CRETINALDHBP"/>
</dbReference>
<dbReference type="AlphaFoldDB" id="A0A8T0EUG9"/>
<dbReference type="SUPFAM" id="SSF46938">
    <property type="entry name" value="CRAL/TRIO N-terminal domain"/>
    <property type="match status" value="1"/>
</dbReference>
<dbReference type="InterPro" id="IPR036273">
    <property type="entry name" value="CRAL/TRIO_N_dom_sf"/>
</dbReference>
<evidence type="ECO:0000259" key="1">
    <source>
        <dbReference type="SMART" id="SM01100"/>
    </source>
</evidence>